<evidence type="ECO:0000256" key="2">
    <source>
        <dbReference type="ARBA" id="ARBA00022490"/>
    </source>
</evidence>
<evidence type="ECO:0000313" key="5">
    <source>
        <dbReference type="RefSeq" id="XP_028038706.1"/>
    </source>
</evidence>
<dbReference type="SUPFAM" id="SSF46579">
    <property type="entry name" value="Prefoldin"/>
    <property type="match status" value="1"/>
</dbReference>
<dbReference type="GeneID" id="114249372"/>
<dbReference type="CTD" id="81572"/>
<dbReference type="Proteomes" id="UP000504629">
    <property type="component" value="Unplaced"/>
</dbReference>
<dbReference type="KEGG" id="bman:114249372"/>
<dbReference type="PANTHER" id="PTHR21162:SF0">
    <property type="entry name" value="P53 AND DNA DAMAGE-REGULATED PROTEIN 1"/>
    <property type="match status" value="1"/>
</dbReference>
<comment type="subcellular location">
    <subcellularLocation>
        <location evidence="1">Cytoplasm</location>
    </subcellularLocation>
</comment>
<evidence type="ECO:0000256" key="1">
    <source>
        <dbReference type="ARBA" id="ARBA00004496"/>
    </source>
</evidence>
<name>A0A6J2K8U8_BOMMA</name>
<dbReference type="InterPro" id="IPR030482">
    <property type="entry name" value="PDRG1"/>
</dbReference>
<dbReference type="PANTHER" id="PTHR21162">
    <property type="entry name" value="P53 AND DNA DAMAGE-REGULATED PROTEIN"/>
    <property type="match status" value="1"/>
</dbReference>
<dbReference type="RefSeq" id="XP_028038706.1">
    <property type="nucleotide sequence ID" value="XM_028182905.1"/>
</dbReference>
<organism evidence="4 5">
    <name type="scientific">Bombyx mandarina</name>
    <name type="common">Wild silk moth</name>
    <name type="synonym">Wild silkworm</name>
    <dbReference type="NCBI Taxonomy" id="7092"/>
    <lineage>
        <taxon>Eukaryota</taxon>
        <taxon>Metazoa</taxon>
        <taxon>Ecdysozoa</taxon>
        <taxon>Arthropoda</taxon>
        <taxon>Hexapoda</taxon>
        <taxon>Insecta</taxon>
        <taxon>Pterygota</taxon>
        <taxon>Neoptera</taxon>
        <taxon>Endopterygota</taxon>
        <taxon>Lepidoptera</taxon>
        <taxon>Glossata</taxon>
        <taxon>Ditrysia</taxon>
        <taxon>Bombycoidea</taxon>
        <taxon>Bombycidae</taxon>
        <taxon>Bombycinae</taxon>
        <taxon>Bombyx</taxon>
    </lineage>
</organism>
<reference evidence="5" key="1">
    <citation type="submission" date="2025-08" db="UniProtKB">
        <authorList>
            <consortium name="RefSeq"/>
        </authorList>
    </citation>
    <scope>IDENTIFICATION</scope>
    <source>
        <tissue evidence="5">Silk gland</tissue>
    </source>
</reference>
<keyword evidence="4" id="KW-1185">Reference proteome</keyword>
<evidence type="ECO:0000256" key="3">
    <source>
        <dbReference type="ARBA" id="ARBA00023186"/>
    </source>
</evidence>
<dbReference type="OrthoDB" id="20282at2759"/>
<proteinExistence type="predicted"/>
<dbReference type="CDD" id="cd22860">
    <property type="entry name" value="PDRG1"/>
    <property type="match status" value="1"/>
</dbReference>
<gene>
    <name evidence="5" type="primary">LOC114249372</name>
</gene>
<protein>
    <submittedName>
        <fullName evidence="5">P53 and DNA damage-regulated protein 1</fullName>
    </submittedName>
</protein>
<evidence type="ECO:0000313" key="4">
    <source>
        <dbReference type="Proteomes" id="UP000504629"/>
    </source>
</evidence>
<keyword evidence="2" id="KW-0963">Cytoplasm</keyword>
<dbReference type="GO" id="GO:0005737">
    <property type="term" value="C:cytoplasm"/>
    <property type="evidence" value="ECO:0007669"/>
    <property type="project" value="UniProtKB-SubCell"/>
</dbReference>
<sequence length="132" mass="15347">MVNNQEKLLRYLKQIETLASDILVDKNEIVMLDKRRNKNREALRDLTKSSQKKYWLTVGSILVKHKFEDTKTLLEADQKQLNIDINKLRSDLKIKVNTLRDLEMQPPVPGLMLVPLSQKETEGLTKSNLFSL</sequence>
<keyword evidence="3" id="KW-0143">Chaperone</keyword>
<dbReference type="AlphaFoldDB" id="A0A6J2K8U8"/>
<accession>A0A6J2K8U8</accession>